<protein>
    <recommendedName>
        <fullName evidence="4">Peptidase A2 domain-containing protein</fullName>
    </recommendedName>
</protein>
<dbReference type="Pfam" id="PF13650">
    <property type="entry name" value="Asp_protease_2"/>
    <property type="match status" value="1"/>
</dbReference>
<feature type="region of interest" description="Disordered" evidence="1">
    <location>
        <begin position="263"/>
        <end position="287"/>
    </location>
</feature>
<comment type="caution">
    <text evidence="2">The sequence shown here is derived from an EMBL/GenBank/DDBJ whole genome shotgun (WGS) entry which is preliminary data.</text>
</comment>
<accession>A0A6G0QCX6</accession>
<evidence type="ECO:0000313" key="3">
    <source>
        <dbReference type="Proteomes" id="UP000486351"/>
    </source>
</evidence>
<sequence length="494" mass="53408">MTLELQPGESRGYWKYHVPGKHFKQAKANSKINNVRTVVLLDSGSEVSIIDATFARKVGCYIDTSQSQECLGIGEKLYVATGRTKIKLKLAGSLVYLYEVWVGDDLPPDYQAILGMDFMVPAGIRPDLEDGSMCLPNEIRVMLHGRRQIFSHKARPVCVGEHLTVGIAGSVELLLRMREADNEKLWLTRGQCWVPTLIKGSGRLRYLHITNLSNQKLILQRDVQIGLQLSGDHVPRQPGFVSVGSHRYAEWQTLAWEATTDAATATAAAHPTEDDGPAVDREEYPTPRQILARPQGTVTTERGDAIRDGGRVVATCATPSGTPPTEGMSGAGLGSDPLHVEICVDADRPTEEASVAAGTPEAPAATAEEGAVSSKREDDSAQSDEVLDQEPMRKVGPQAEEVTRPPAQSATKQIPPEDSRASATAPTPDTIPQGLPDQASKDPGPNPDPETRRGQPEGGSEVCYHDRGTLEAEEVDGEWAVLPEVSPATIEVRI</sequence>
<dbReference type="Gene3D" id="2.40.70.10">
    <property type="entry name" value="Acid Proteases"/>
    <property type="match status" value="1"/>
</dbReference>
<dbReference type="Proteomes" id="UP000486351">
    <property type="component" value="Unassembled WGS sequence"/>
</dbReference>
<evidence type="ECO:0000256" key="1">
    <source>
        <dbReference type="SAM" id="MobiDB-lite"/>
    </source>
</evidence>
<feature type="compositionally biased region" description="Low complexity" evidence="1">
    <location>
        <begin position="353"/>
        <end position="373"/>
    </location>
</feature>
<name>A0A6G0QCX6_9STRA</name>
<dbReference type="InterPro" id="IPR021109">
    <property type="entry name" value="Peptidase_aspartic_dom_sf"/>
</dbReference>
<proteinExistence type="predicted"/>
<evidence type="ECO:0000313" key="2">
    <source>
        <dbReference type="EMBL" id="KAE9280343.1"/>
    </source>
</evidence>
<dbReference type="EMBL" id="QXFY01004019">
    <property type="protein sequence ID" value="KAE9280343.1"/>
    <property type="molecule type" value="Genomic_DNA"/>
</dbReference>
<gene>
    <name evidence="2" type="ORF">PF008_g28157</name>
</gene>
<dbReference type="SUPFAM" id="SSF50630">
    <property type="entry name" value="Acid proteases"/>
    <property type="match status" value="1"/>
</dbReference>
<evidence type="ECO:0008006" key="4">
    <source>
        <dbReference type="Google" id="ProtNLM"/>
    </source>
</evidence>
<reference evidence="2 3" key="1">
    <citation type="submission" date="2018-09" db="EMBL/GenBank/DDBJ databases">
        <title>Genomic investigation of the strawberry pathogen Phytophthora fragariae indicates pathogenicity is determined by transcriptional variation in three key races.</title>
        <authorList>
            <person name="Adams T.M."/>
            <person name="Armitage A.D."/>
            <person name="Sobczyk M.K."/>
            <person name="Bates H.J."/>
            <person name="Dunwell J.M."/>
            <person name="Nellist C.F."/>
            <person name="Harrison R.J."/>
        </authorList>
    </citation>
    <scope>NUCLEOTIDE SEQUENCE [LARGE SCALE GENOMIC DNA]</scope>
    <source>
        <strain evidence="2 3">NOV-77</strain>
    </source>
</reference>
<dbReference type="AlphaFoldDB" id="A0A6G0QCX6"/>
<organism evidence="2 3">
    <name type="scientific">Phytophthora fragariae</name>
    <dbReference type="NCBI Taxonomy" id="53985"/>
    <lineage>
        <taxon>Eukaryota</taxon>
        <taxon>Sar</taxon>
        <taxon>Stramenopiles</taxon>
        <taxon>Oomycota</taxon>
        <taxon>Peronosporomycetes</taxon>
        <taxon>Peronosporales</taxon>
        <taxon>Peronosporaceae</taxon>
        <taxon>Phytophthora</taxon>
    </lineage>
</organism>
<dbReference type="CDD" id="cd00303">
    <property type="entry name" value="retropepsin_like"/>
    <property type="match status" value="1"/>
</dbReference>
<feature type="region of interest" description="Disordered" evidence="1">
    <location>
        <begin position="350"/>
        <end position="463"/>
    </location>
</feature>